<dbReference type="AlphaFoldDB" id="A0A127ZH45"/>
<sequence>MCHADQELNRSLTETAVKFSSKVQAGKSEDEERIEGEEAETVWVGDTYFLIPKRLFEVSTVVFEERQDDQQTVMRCTRCSNVLGEMSSSATAGNATTVKLSKYMVEPLSSSTPKSTNTWVATLLAALQYSAASHGSRRFLIQPSSPSATDQQGVEAWLFSRALFTTSLTRHWSTLQGQVGESVWKGHRLFYRTPSASTETEAAETIELSPPIYRWMLEAMSQCNSSLPSELSKVLPLWNTAYLARSVDEEQ</sequence>
<dbReference type="InterPro" id="IPR019193">
    <property type="entry name" value="UBQ-conj_enz_E2-bd_prot"/>
</dbReference>
<reference evidence="1" key="1">
    <citation type="submission" date="2014-06" db="EMBL/GenBank/DDBJ databases">
        <authorList>
            <person name="Ju J."/>
            <person name="Zhang J."/>
        </authorList>
    </citation>
    <scope>NUCLEOTIDE SEQUENCE</scope>
    <source>
        <strain evidence="1">SscI8</strain>
    </source>
</reference>
<name>A0A127ZH45_9BASI</name>
<accession>A0A127ZH45</accession>
<organism evidence="1">
    <name type="scientific">Sporisorium scitamineum</name>
    <dbReference type="NCBI Taxonomy" id="49012"/>
    <lineage>
        <taxon>Eukaryota</taxon>
        <taxon>Fungi</taxon>
        <taxon>Dikarya</taxon>
        <taxon>Basidiomycota</taxon>
        <taxon>Ustilaginomycotina</taxon>
        <taxon>Ustilaginomycetes</taxon>
        <taxon>Ustilaginales</taxon>
        <taxon>Ustilaginaceae</taxon>
        <taxon>Sporisorium</taxon>
    </lineage>
</organism>
<proteinExistence type="predicted"/>
<dbReference type="EMBL" id="LK056681">
    <property type="protein sequence ID" value="CDU24967.1"/>
    <property type="molecule type" value="Genomic_DNA"/>
</dbReference>
<dbReference type="Pfam" id="PF09814">
    <property type="entry name" value="HECT_2"/>
    <property type="match status" value="1"/>
</dbReference>
<dbReference type="OrthoDB" id="2555439at2759"/>
<protein>
    <submittedName>
        <fullName evidence="1">Uncharacterized protein</fullName>
    </submittedName>
</protein>
<gene>
    <name evidence="1" type="ORF">SPSC_04800</name>
</gene>
<evidence type="ECO:0000313" key="1">
    <source>
        <dbReference type="EMBL" id="CDU24967.1"/>
    </source>
</evidence>